<feature type="compositionally biased region" description="Acidic residues" evidence="2">
    <location>
        <begin position="420"/>
        <end position="436"/>
    </location>
</feature>
<name>H6BK05_EXODN</name>
<accession>H6BK05</accession>
<gene>
    <name evidence="5" type="ORF">HMPREF1120_00671</name>
</gene>
<dbReference type="Pfam" id="PF20665">
    <property type="entry name" value="Zw10_middle"/>
    <property type="match status" value="1"/>
</dbReference>
<dbReference type="Gene3D" id="1.10.357.150">
    <property type="match status" value="1"/>
</dbReference>
<dbReference type="OrthoDB" id="534815at2759"/>
<dbReference type="RefSeq" id="XP_009152920.1">
    <property type="nucleotide sequence ID" value="XM_009154672.1"/>
</dbReference>
<dbReference type="GeneID" id="20305310"/>
<dbReference type="EMBL" id="JH226130">
    <property type="protein sequence ID" value="EHY52459.1"/>
    <property type="molecule type" value="Genomic_DNA"/>
</dbReference>
<dbReference type="VEuPathDB" id="FungiDB:HMPREF1120_00671"/>
<dbReference type="GO" id="GO:0005737">
    <property type="term" value="C:cytoplasm"/>
    <property type="evidence" value="ECO:0007669"/>
    <property type="project" value="GOC"/>
</dbReference>
<evidence type="ECO:0000313" key="6">
    <source>
        <dbReference type="Proteomes" id="UP000007304"/>
    </source>
</evidence>
<dbReference type="InParanoid" id="H6BK05"/>
<dbReference type="InterPro" id="IPR055148">
    <property type="entry name" value="ZW10_C_2"/>
</dbReference>
<dbReference type="InterPro" id="IPR046362">
    <property type="entry name" value="Zw10/DSL1_C_sf"/>
</dbReference>
<evidence type="ECO:0000259" key="4">
    <source>
        <dbReference type="Pfam" id="PF22766"/>
    </source>
</evidence>
<reference evidence="5" key="1">
    <citation type="submission" date="2011-07" db="EMBL/GenBank/DDBJ databases">
        <title>The Genome Sequence of Exophiala (Wangiella) dermatitidis NIH/UT8656.</title>
        <authorList>
            <consortium name="The Broad Institute Genome Sequencing Platform"/>
            <person name="Cuomo C."/>
            <person name="Wang Z."/>
            <person name="Hunicke-Smith S."/>
            <person name="Szanislo P.J."/>
            <person name="Earl A."/>
            <person name="Young S.K."/>
            <person name="Zeng Q."/>
            <person name="Gargeya S."/>
            <person name="Fitzgerald M."/>
            <person name="Haas B."/>
            <person name="Abouelleil A."/>
            <person name="Alvarado L."/>
            <person name="Arachchi H.M."/>
            <person name="Berlin A."/>
            <person name="Brown A."/>
            <person name="Chapman S.B."/>
            <person name="Chen Z."/>
            <person name="Dunbar C."/>
            <person name="Freedman E."/>
            <person name="Gearin G."/>
            <person name="Gellesch M."/>
            <person name="Goldberg J."/>
            <person name="Griggs A."/>
            <person name="Gujja S."/>
            <person name="Heiman D."/>
            <person name="Howarth C."/>
            <person name="Larson L."/>
            <person name="Lui A."/>
            <person name="MacDonald P.J.P."/>
            <person name="Montmayeur A."/>
            <person name="Murphy C."/>
            <person name="Neiman D."/>
            <person name="Pearson M."/>
            <person name="Priest M."/>
            <person name="Roberts A."/>
            <person name="Saif S."/>
            <person name="Shea T."/>
            <person name="Shenoy N."/>
            <person name="Sisk P."/>
            <person name="Stolte C."/>
            <person name="Sykes S."/>
            <person name="Wortman J."/>
            <person name="Nusbaum C."/>
            <person name="Birren B."/>
        </authorList>
    </citation>
    <scope>NUCLEOTIDE SEQUENCE</scope>
    <source>
        <strain evidence="5">NIH/UT8656</strain>
    </source>
</reference>
<dbReference type="STRING" id="858893.H6BK05"/>
<evidence type="ECO:0000259" key="3">
    <source>
        <dbReference type="Pfam" id="PF20665"/>
    </source>
</evidence>
<dbReference type="InterPro" id="IPR048344">
    <property type="entry name" value="Zw10_middle"/>
</dbReference>
<evidence type="ECO:0000313" key="5">
    <source>
        <dbReference type="EMBL" id="EHY52459.1"/>
    </source>
</evidence>
<feature type="region of interest" description="Disordered" evidence="2">
    <location>
        <begin position="414"/>
        <end position="535"/>
    </location>
</feature>
<dbReference type="GO" id="GO:0007094">
    <property type="term" value="P:mitotic spindle assembly checkpoint signaling"/>
    <property type="evidence" value="ECO:0007669"/>
    <property type="project" value="TreeGrafter"/>
</dbReference>
<dbReference type="PANTHER" id="PTHR12205">
    <property type="entry name" value="CENTROMERE/KINETOCHORE PROTEIN ZW10"/>
    <property type="match status" value="1"/>
</dbReference>
<keyword evidence="6" id="KW-1185">Reference proteome</keyword>
<dbReference type="GO" id="GO:0006888">
    <property type="term" value="P:endoplasmic reticulum to Golgi vesicle-mediated transport"/>
    <property type="evidence" value="ECO:0007669"/>
    <property type="project" value="TreeGrafter"/>
</dbReference>
<sequence length="856" mass="95395">MTAGNNASDVLCESIVNGTFPQSEDLLTSDLSSELIPQLLSQISGTRRQFSDEIRAVSKDDSGDVAQWISQARKAQEDIARCKLESQRIVEEHEQVQALREQAVDYQRKVELLESEIDFTETLKRELQKVSAATQSLREVEDCLGRQDPCTAAQKLEELDADTSHILKSRTSTLVRDLKDELCLKTLVQLENQLHSQITVKKEQQKVTVEASPTETDADSTNSATLLQALDRLGDPHGSVEPLLDKLRTFVLQPLRQSSRLKLATYDVSQRGIHIQLNKDGAALEAVFSFILDFIRFLHSSLSGALQSVIVKAILPDMMTILVLDWLNPSLPTDLPIFGELDTMQEQVNRILEELKAHGWQGQKELQDWIDDIPRAWLNKRKAATLDAVRKAFASSKGALRQVERVERQVVATAVKQGESQDDANDDWDTNWDEDNKDSSIGQTPGKAEDEDEVSAWGFEDDEDQSKDDDGHAVSSGADTSKATDRTEEGDPEDAWGWGDDSPEETKEDSKPHSSQKPDAGDRAQQPPSSKQEVTLTEVYSISDIPDQIVDIIERDVKDTQTLLEAGTQQHQSLDSSTASRGLLALPTLALAMFRAVAPSYYGASPTLTDLHRYNDSLYIAERLRDSMETTAGTARPPSLDSDIKAMERSARLAYSKEMETQRLIIWDLLEGAQGFVACTQFPYSQEIENAVSAVVDRIRTLHRLWKPVLSTSALMQSIGSLLTMVIAKVISSIEDMDDISEPESQRLTALCQQIASLDDLFLSNAPRDVKEERGESGGAESVPMTAVYVSNWLRFQYLINILESSLVDIKYLWTEGELSLEFSEDEVVDLIKALFAESSHRRNAIAAIRGSRRSR</sequence>
<dbReference type="GO" id="GO:1990423">
    <property type="term" value="C:RZZ complex"/>
    <property type="evidence" value="ECO:0007669"/>
    <property type="project" value="TreeGrafter"/>
</dbReference>
<dbReference type="eggNOG" id="KOG2163">
    <property type="taxonomic scope" value="Eukaryota"/>
</dbReference>
<dbReference type="OMA" id="REVQYSQ"/>
<feature type="compositionally biased region" description="Polar residues" evidence="2">
    <location>
        <begin position="526"/>
        <end position="535"/>
    </location>
</feature>
<organism evidence="5 6">
    <name type="scientific">Exophiala dermatitidis (strain ATCC 34100 / CBS 525.76 / NIH/UT8656)</name>
    <name type="common">Black yeast</name>
    <name type="synonym">Wangiella dermatitidis</name>
    <dbReference type="NCBI Taxonomy" id="858893"/>
    <lineage>
        <taxon>Eukaryota</taxon>
        <taxon>Fungi</taxon>
        <taxon>Dikarya</taxon>
        <taxon>Ascomycota</taxon>
        <taxon>Pezizomycotina</taxon>
        <taxon>Eurotiomycetes</taxon>
        <taxon>Chaetothyriomycetidae</taxon>
        <taxon>Chaetothyriales</taxon>
        <taxon>Herpotrichiellaceae</taxon>
        <taxon>Exophiala</taxon>
    </lineage>
</organism>
<evidence type="ECO:0000256" key="1">
    <source>
        <dbReference type="SAM" id="Coils"/>
    </source>
</evidence>
<feature type="domain" description="ZW10 C-terminal helical" evidence="4">
    <location>
        <begin position="691"/>
        <end position="849"/>
    </location>
</feature>
<dbReference type="AlphaFoldDB" id="H6BK05"/>
<feature type="domain" description="Centromere/kinetochore protein zw10 middle" evidence="3">
    <location>
        <begin position="217"/>
        <end position="391"/>
    </location>
</feature>
<evidence type="ECO:0008006" key="7">
    <source>
        <dbReference type="Google" id="ProtNLM"/>
    </source>
</evidence>
<dbReference type="PANTHER" id="PTHR12205:SF0">
    <property type="entry name" value="CENTROMERE_KINETOCHORE PROTEIN ZW10 HOMOLOG"/>
    <property type="match status" value="1"/>
</dbReference>
<evidence type="ECO:0000256" key="2">
    <source>
        <dbReference type="SAM" id="MobiDB-lite"/>
    </source>
</evidence>
<feature type="coiled-coil region" evidence="1">
    <location>
        <begin position="72"/>
        <end position="130"/>
    </location>
</feature>
<keyword evidence="1" id="KW-0175">Coiled coil</keyword>
<dbReference type="Proteomes" id="UP000007304">
    <property type="component" value="Unassembled WGS sequence"/>
</dbReference>
<protein>
    <recommendedName>
        <fullName evidence="7">Centromere/kinetochore protein ZW10</fullName>
    </recommendedName>
</protein>
<proteinExistence type="predicted"/>
<dbReference type="Pfam" id="PF22766">
    <property type="entry name" value="ZW10_C2"/>
    <property type="match status" value="1"/>
</dbReference>
<feature type="compositionally biased region" description="Acidic residues" evidence="2">
    <location>
        <begin position="449"/>
        <end position="467"/>
    </location>
</feature>
<dbReference type="HOGENOM" id="CLU_006571_0_0_1"/>